<dbReference type="FunFam" id="2.130.10.10:FF:000306">
    <property type="entry name" value="3-carboxymuconate cyclase"/>
    <property type="match status" value="1"/>
</dbReference>
<dbReference type="GO" id="GO:0005829">
    <property type="term" value="C:cytosol"/>
    <property type="evidence" value="ECO:0007669"/>
    <property type="project" value="TreeGrafter"/>
</dbReference>
<dbReference type="Pfam" id="PF10282">
    <property type="entry name" value="Lactonase"/>
    <property type="match status" value="1"/>
</dbReference>
<evidence type="ECO:0000313" key="5">
    <source>
        <dbReference type="Proteomes" id="UP000451565"/>
    </source>
</evidence>
<evidence type="ECO:0000256" key="2">
    <source>
        <dbReference type="ARBA" id="ARBA00022526"/>
    </source>
</evidence>
<dbReference type="Proteomes" id="UP000451565">
    <property type="component" value="Unassembled WGS sequence"/>
</dbReference>
<dbReference type="Gene3D" id="2.130.10.10">
    <property type="entry name" value="YVTN repeat-like/Quinoprotein amine dehydrogenase"/>
    <property type="match status" value="1"/>
</dbReference>
<feature type="chain" id="PRO_5032584946" evidence="3">
    <location>
        <begin position="26"/>
        <end position="384"/>
    </location>
</feature>
<proteinExistence type="inferred from homology"/>
<dbReference type="OrthoDB" id="9790815at2"/>
<protein>
    <submittedName>
        <fullName evidence="4">Beta-propeller fold lactonase family protein</fullName>
    </submittedName>
</protein>
<dbReference type="GO" id="GO:0006006">
    <property type="term" value="P:glucose metabolic process"/>
    <property type="evidence" value="ECO:0007669"/>
    <property type="project" value="UniProtKB-KW"/>
</dbReference>
<evidence type="ECO:0000313" key="4">
    <source>
        <dbReference type="EMBL" id="MQQ99105.1"/>
    </source>
</evidence>
<feature type="signal peptide" evidence="3">
    <location>
        <begin position="1"/>
        <end position="25"/>
    </location>
</feature>
<name>A0A843YQV0_9BURK</name>
<keyword evidence="2" id="KW-0119">Carbohydrate metabolism</keyword>
<evidence type="ECO:0000256" key="3">
    <source>
        <dbReference type="SAM" id="SignalP"/>
    </source>
</evidence>
<dbReference type="PANTHER" id="PTHR30344:SF1">
    <property type="entry name" value="6-PHOSPHOGLUCONOLACTONASE"/>
    <property type="match status" value="1"/>
</dbReference>
<dbReference type="InterPro" id="IPR019405">
    <property type="entry name" value="Lactonase_7-beta_prop"/>
</dbReference>
<organism evidence="4 5">
    <name type="scientific">Glaciimonas soli</name>
    <dbReference type="NCBI Taxonomy" id="2590999"/>
    <lineage>
        <taxon>Bacteria</taxon>
        <taxon>Pseudomonadati</taxon>
        <taxon>Pseudomonadota</taxon>
        <taxon>Betaproteobacteria</taxon>
        <taxon>Burkholderiales</taxon>
        <taxon>Oxalobacteraceae</taxon>
        <taxon>Glaciimonas</taxon>
    </lineage>
</organism>
<dbReference type="InterPro" id="IPR050282">
    <property type="entry name" value="Cycloisomerase_2"/>
</dbReference>
<gene>
    <name evidence="4" type="ORF">GEV47_00205</name>
</gene>
<keyword evidence="3" id="KW-0732">Signal</keyword>
<evidence type="ECO:0000256" key="1">
    <source>
        <dbReference type="ARBA" id="ARBA00005564"/>
    </source>
</evidence>
<dbReference type="InterPro" id="IPR015943">
    <property type="entry name" value="WD40/YVTN_repeat-like_dom_sf"/>
</dbReference>
<reference evidence="4 5" key="1">
    <citation type="submission" date="2019-10" db="EMBL/GenBank/DDBJ databases">
        <title>Glaciimonas soli sp. nov., a psychrophilic bacterium isolated from the forest soil of a high elevation mountain in Taiwan.</title>
        <authorList>
            <person name="Wang L.-T."/>
            <person name="Shieh W.Y."/>
        </authorList>
    </citation>
    <scope>NUCLEOTIDE SEQUENCE [LARGE SCALE GENOMIC DNA]</scope>
    <source>
        <strain evidence="4 5">GS1</strain>
    </source>
</reference>
<dbReference type="InterPro" id="IPR011048">
    <property type="entry name" value="Haem_d1_sf"/>
</dbReference>
<dbReference type="RefSeq" id="WP_153232724.1">
    <property type="nucleotide sequence ID" value="NZ_WINI01000001.1"/>
</dbReference>
<dbReference type="SUPFAM" id="SSF51004">
    <property type="entry name" value="C-terminal (heme d1) domain of cytochrome cd1-nitrite reductase"/>
    <property type="match status" value="1"/>
</dbReference>
<comment type="caution">
    <text evidence="4">The sequence shown here is derived from an EMBL/GenBank/DDBJ whole genome shotgun (WGS) entry which is preliminary data.</text>
</comment>
<keyword evidence="2" id="KW-0313">Glucose metabolism</keyword>
<dbReference type="AlphaFoldDB" id="A0A843YQV0"/>
<dbReference type="GO" id="GO:0017057">
    <property type="term" value="F:6-phosphogluconolactonase activity"/>
    <property type="evidence" value="ECO:0007669"/>
    <property type="project" value="TreeGrafter"/>
</dbReference>
<sequence>MKKMPGAFSTLFLLITFLMPLQGHAQEKNLHLLIGTYTNTNRNVKSEGIYAVDFNPKSAEAIYKNVVKNVINPSYLAVSPDKKFVYAVNENGEKSEVSAFSYDEKSGNLHFLNKVASLGADPCYITLDKDGKHVIVANYTGGSLAVFAVEPDGKLSEAIQVIQHAGSSVTKNRQDSPHVHMVKFAPDGKYLLVSDLGTDQVFSYAYNAANPRTPLTLKHTFNVKKGSGPRHLIFSANGKIAYLLHEIDGTLTVFGYHDGVLTPVQETTVAAKNFDRTKEGTIDAADIHLSPDGKFLYASSRGAVNDISIFSVAANGTLSLVTHTPALGKGPRNFAIDPSGQFLLVAHQTSDEVVIFRRDLVTGLLTDSGKRIVIGSPVCLVFVG</sequence>
<accession>A0A843YQV0</accession>
<dbReference type="PANTHER" id="PTHR30344">
    <property type="entry name" value="6-PHOSPHOGLUCONOLACTONASE-RELATED"/>
    <property type="match status" value="1"/>
</dbReference>
<dbReference type="EMBL" id="WINI01000001">
    <property type="protein sequence ID" value="MQQ99105.1"/>
    <property type="molecule type" value="Genomic_DNA"/>
</dbReference>
<comment type="similarity">
    <text evidence="1">Belongs to the cycloisomerase 2 family.</text>
</comment>
<keyword evidence="5" id="KW-1185">Reference proteome</keyword>